<accession>A0A8D9BXX9</accession>
<sequence>MPVVYVLISLSFALLFLSSSPALSFCLPPFISLSSSLPPLLSLPLHLFLSLTRSCAQLTTQVQSITNEPLPLPTASSLRSFPSRDVQNAFEKPISNAKCKILFKNP</sequence>
<protein>
    <submittedName>
        <fullName evidence="2">Uncharacterized protein</fullName>
    </submittedName>
</protein>
<evidence type="ECO:0000313" key="2">
    <source>
        <dbReference type="EMBL" id="CAG6790807.1"/>
    </source>
</evidence>
<organism evidence="2">
    <name type="scientific">Cacopsylla melanoneura</name>
    <dbReference type="NCBI Taxonomy" id="428564"/>
    <lineage>
        <taxon>Eukaryota</taxon>
        <taxon>Metazoa</taxon>
        <taxon>Ecdysozoa</taxon>
        <taxon>Arthropoda</taxon>
        <taxon>Hexapoda</taxon>
        <taxon>Insecta</taxon>
        <taxon>Pterygota</taxon>
        <taxon>Neoptera</taxon>
        <taxon>Paraneoptera</taxon>
        <taxon>Hemiptera</taxon>
        <taxon>Sternorrhyncha</taxon>
        <taxon>Psylloidea</taxon>
        <taxon>Psyllidae</taxon>
        <taxon>Psyllinae</taxon>
        <taxon>Cacopsylla</taxon>
    </lineage>
</organism>
<dbReference type="EMBL" id="HBUF01673096">
    <property type="protein sequence ID" value="CAG6790806.1"/>
    <property type="molecule type" value="Transcribed_RNA"/>
</dbReference>
<evidence type="ECO:0000256" key="1">
    <source>
        <dbReference type="SAM" id="SignalP"/>
    </source>
</evidence>
<proteinExistence type="predicted"/>
<feature type="chain" id="PRO_5036429107" evidence="1">
    <location>
        <begin position="25"/>
        <end position="106"/>
    </location>
</feature>
<dbReference type="AlphaFoldDB" id="A0A8D9BXX9"/>
<feature type="signal peptide" evidence="1">
    <location>
        <begin position="1"/>
        <end position="24"/>
    </location>
</feature>
<keyword evidence="1" id="KW-0732">Signal</keyword>
<dbReference type="EMBL" id="HBUF01673097">
    <property type="protein sequence ID" value="CAG6790807.1"/>
    <property type="molecule type" value="Transcribed_RNA"/>
</dbReference>
<reference evidence="2" key="1">
    <citation type="submission" date="2021-05" db="EMBL/GenBank/DDBJ databases">
        <authorList>
            <person name="Alioto T."/>
            <person name="Alioto T."/>
            <person name="Gomez Garrido J."/>
        </authorList>
    </citation>
    <scope>NUCLEOTIDE SEQUENCE</scope>
</reference>
<name>A0A8D9BXX9_9HEMI</name>